<dbReference type="InterPro" id="IPR036676">
    <property type="entry name" value="PurM-like_C_sf"/>
</dbReference>
<dbReference type="SUPFAM" id="SSF56042">
    <property type="entry name" value="PurM C-terminal domain-like"/>
    <property type="match status" value="1"/>
</dbReference>
<organism evidence="4 5">
    <name type="scientific">candidate division MSBL1 archaeon SCGC-AAA382C18</name>
    <dbReference type="NCBI Taxonomy" id="1698281"/>
    <lineage>
        <taxon>Archaea</taxon>
        <taxon>Methanobacteriati</taxon>
        <taxon>Methanobacteriota</taxon>
        <taxon>candidate division MSBL1</taxon>
    </lineage>
</organism>
<dbReference type="Pfam" id="PF02769">
    <property type="entry name" value="AIRS_C"/>
    <property type="match status" value="1"/>
</dbReference>
<dbReference type="PIRSF" id="PIRSF005644">
    <property type="entry name" value="Hdrgns_mtr_HypE"/>
    <property type="match status" value="1"/>
</dbReference>
<dbReference type="InterPro" id="IPR010918">
    <property type="entry name" value="PurM-like_C_dom"/>
</dbReference>
<dbReference type="InterPro" id="IPR011854">
    <property type="entry name" value="HypE"/>
</dbReference>
<dbReference type="PANTHER" id="PTHR30303">
    <property type="entry name" value="HYDROGENASE ISOENZYMES FORMATION PROTEIN HYPE"/>
    <property type="match status" value="1"/>
</dbReference>
<name>A0A133VH58_9EURY</name>
<evidence type="ECO:0000313" key="5">
    <source>
        <dbReference type="Proteomes" id="UP000070404"/>
    </source>
</evidence>
<evidence type="ECO:0000259" key="2">
    <source>
        <dbReference type="Pfam" id="PF00586"/>
    </source>
</evidence>
<evidence type="ECO:0000256" key="1">
    <source>
        <dbReference type="ARBA" id="ARBA00006243"/>
    </source>
</evidence>
<evidence type="ECO:0000259" key="3">
    <source>
        <dbReference type="Pfam" id="PF02769"/>
    </source>
</evidence>
<dbReference type="Pfam" id="PF00586">
    <property type="entry name" value="AIRS"/>
    <property type="match status" value="1"/>
</dbReference>
<comment type="similarity">
    <text evidence="1">Belongs to the HypE family.</text>
</comment>
<dbReference type="AlphaFoldDB" id="A0A133VH58"/>
<feature type="domain" description="PurM-like C-terminal" evidence="3">
    <location>
        <begin position="151"/>
        <end position="307"/>
    </location>
</feature>
<dbReference type="EMBL" id="LHYF01000074">
    <property type="protein sequence ID" value="KXB05786.1"/>
    <property type="molecule type" value="Genomic_DNA"/>
</dbReference>
<dbReference type="InterPro" id="IPR036921">
    <property type="entry name" value="PurM-like_N_sf"/>
</dbReference>
<proteinExistence type="inferred from homology"/>
<feature type="domain" description="PurM-like N-terminal" evidence="2">
    <location>
        <begin position="33"/>
        <end position="138"/>
    </location>
</feature>
<dbReference type="Proteomes" id="UP000070404">
    <property type="component" value="Unassembled WGS sequence"/>
</dbReference>
<dbReference type="CDD" id="cd06061">
    <property type="entry name" value="PurM-like1"/>
    <property type="match status" value="1"/>
</dbReference>
<evidence type="ECO:0008006" key="6">
    <source>
        <dbReference type="Google" id="ProtNLM"/>
    </source>
</evidence>
<keyword evidence="5" id="KW-1185">Reference proteome</keyword>
<protein>
    <recommendedName>
        <fullName evidence="6">Hydrogenase</fullName>
    </recommendedName>
</protein>
<reference evidence="4 5" key="1">
    <citation type="journal article" date="2016" name="Sci. Rep.">
        <title>Metabolic traits of an uncultured archaeal lineage -MSBL1- from brine pools of the Red Sea.</title>
        <authorList>
            <person name="Mwirichia R."/>
            <person name="Alam I."/>
            <person name="Rashid M."/>
            <person name="Vinu M."/>
            <person name="Ba-Alawi W."/>
            <person name="Anthony Kamau A."/>
            <person name="Kamanda Ngugi D."/>
            <person name="Goker M."/>
            <person name="Klenk H.P."/>
            <person name="Bajic V."/>
            <person name="Stingl U."/>
        </authorList>
    </citation>
    <scope>NUCLEOTIDE SEQUENCE [LARGE SCALE GENOMIC DNA]</scope>
    <source>
        <strain evidence="4">SCGC-AAA382C18</strain>
    </source>
</reference>
<evidence type="ECO:0000313" key="4">
    <source>
        <dbReference type="EMBL" id="KXB05786.1"/>
    </source>
</evidence>
<dbReference type="GO" id="GO:0051604">
    <property type="term" value="P:protein maturation"/>
    <property type="evidence" value="ECO:0007669"/>
    <property type="project" value="TreeGrafter"/>
</dbReference>
<dbReference type="SUPFAM" id="SSF55326">
    <property type="entry name" value="PurM N-terminal domain-like"/>
    <property type="match status" value="1"/>
</dbReference>
<dbReference type="PATRIC" id="fig|1698281.3.peg.683"/>
<accession>A0A133VH58</accession>
<comment type="caution">
    <text evidence="4">The sequence shown here is derived from an EMBL/GenBank/DDBJ whole genome shotgun (WGS) entry which is preliminary data.</text>
</comment>
<dbReference type="Gene3D" id="3.90.650.10">
    <property type="entry name" value="PurM-like C-terminal domain"/>
    <property type="match status" value="1"/>
</dbReference>
<gene>
    <name evidence="4" type="ORF">AKJ52_03060</name>
</gene>
<dbReference type="Gene3D" id="3.30.1330.10">
    <property type="entry name" value="PurM-like, N-terminal domain"/>
    <property type="match status" value="1"/>
</dbReference>
<dbReference type="PANTHER" id="PTHR30303:SF4">
    <property type="entry name" value="HYDROGENASE EXPRESSION_FORMATION PROTEIN HYPE"/>
    <property type="match status" value="1"/>
</dbReference>
<sequence length="326" mass="35457">MLPVGKVNPYELAELIFPQIKSRDEILVEPGIGQDGSVIELEKGVLVLSSDPITGALKNPGWLSVKVNANDVAAMGASPKWYLINLFLPKGSKRSDLKKIVEGVQKGCEEMDISLVGGHTEVTPGLERTLVSGAMIGTAPKNRWVSASDAQAGDKIIITKTAAIEGTYILALDREEVLKKELDESLIQKAQNFRQKISIVTEAITATKSGEVHAMHDVTEGGLLGGLHELADASGKGFSINSNDIPVAEETQEICEYFNIDPFRTISSGTLIICTPLEDSSKIIKSLKKEDIKASEIGEIVDEKEVREMDGEPIEFPEQDELWKVF</sequence>
<dbReference type="InterPro" id="IPR016188">
    <property type="entry name" value="PurM-like_N"/>
</dbReference>